<comment type="caution">
    <text evidence="1">The sequence shown here is derived from an EMBL/GenBank/DDBJ whole genome shotgun (WGS) entry which is preliminary data.</text>
</comment>
<evidence type="ECO:0000313" key="1">
    <source>
        <dbReference type="EMBL" id="MBC8609859.1"/>
    </source>
</evidence>
<organism evidence="1 2">
    <name type="scientific">Massiliimalia timonensis</name>
    <dbReference type="NCBI Taxonomy" id="1987501"/>
    <lineage>
        <taxon>Bacteria</taxon>
        <taxon>Bacillati</taxon>
        <taxon>Bacillota</taxon>
        <taxon>Clostridia</taxon>
        <taxon>Eubacteriales</taxon>
        <taxon>Oscillospiraceae</taxon>
        <taxon>Massiliimalia</taxon>
    </lineage>
</organism>
<name>A0A8J6NZJ4_9FIRM</name>
<protein>
    <submittedName>
        <fullName evidence="1">Uncharacterized protein</fullName>
    </submittedName>
</protein>
<dbReference type="Proteomes" id="UP000632659">
    <property type="component" value="Unassembled WGS sequence"/>
</dbReference>
<dbReference type="AlphaFoldDB" id="A0A8J6NZJ4"/>
<dbReference type="EMBL" id="JACRTL010000001">
    <property type="protein sequence ID" value="MBC8609859.1"/>
    <property type="molecule type" value="Genomic_DNA"/>
</dbReference>
<dbReference type="RefSeq" id="WP_187536174.1">
    <property type="nucleotide sequence ID" value="NZ_JACRTL010000001.1"/>
</dbReference>
<sequence length="103" mass="11324">MYINVQQNDGIISTGGYAENKIVHNAADSGKQLDWNKLEQELHALSSSSDASVKQFALEAEKAVEAKNMGNVKACLSKWLPCIGRLIETSYYILEIADKFGCV</sequence>
<gene>
    <name evidence="1" type="ORF">H8702_01815</name>
</gene>
<evidence type="ECO:0000313" key="2">
    <source>
        <dbReference type="Proteomes" id="UP000632659"/>
    </source>
</evidence>
<reference evidence="1" key="1">
    <citation type="submission" date="2020-08" db="EMBL/GenBank/DDBJ databases">
        <title>Genome public.</title>
        <authorList>
            <person name="Liu C."/>
            <person name="Sun Q."/>
        </authorList>
    </citation>
    <scope>NUCLEOTIDE SEQUENCE</scope>
    <source>
        <strain evidence="1">NSJ-15</strain>
    </source>
</reference>
<accession>A0A8J6NZJ4</accession>
<keyword evidence="2" id="KW-1185">Reference proteome</keyword>
<proteinExistence type="predicted"/>